<keyword evidence="3 6" id="KW-0812">Transmembrane</keyword>
<feature type="transmembrane region" description="Helical" evidence="6">
    <location>
        <begin position="577"/>
        <end position="601"/>
    </location>
</feature>
<evidence type="ECO:0000256" key="4">
    <source>
        <dbReference type="ARBA" id="ARBA00022989"/>
    </source>
</evidence>
<dbReference type="PANTHER" id="PTHR39087:SF2">
    <property type="entry name" value="UPF0104 MEMBRANE PROTEIN MJ1595"/>
    <property type="match status" value="1"/>
</dbReference>
<dbReference type="EMBL" id="CP138335">
    <property type="protein sequence ID" value="XBW07927.1"/>
    <property type="molecule type" value="Genomic_DNA"/>
</dbReference>
<keyword evidence="4 6" id="KW-1133">Transmembrane helix</keyword>
<feature type="transmembrane region" description="Helical" evidence="6">
    <location>
        <begin position="613"/>
        <end position="634"/>
    </location>
</feature>
<dbReference type="Pfam" id="PF03706">
    <property type="entry name" value="LPG_synthase_TM"/>
    <property type="match status" value="1"/>
</dbReference>
<dbReference type="KEGG" id="sapp:SAC06_09855"/>
<evidence type="ECO:0000256" key="3">
    <source>
        <dbReference type="ARBA" id="ARBA00022692"/>
    </source>
</evidence>
<keyword evidence="5 6" id="KW-0472">Membrane</keyword>
<keyword evidence="2" id="KW-1003">Cell membrane</keyword>
<accession>A0AAU7V7A3</accession>
<feature type="transmembrane region" description="Helical" evidence="6">
    <location>
        <begin position="688"/>
        <end position="708"/>
    </location>
</feature>
<name>A0AAU7V7A3_9ACTO</name>
<feature type="transmembrane region" description="Helical" evidence="6">
    <location>
        <begin position="805"/>
        <end position="826"/>
    </location>
</feature>
<feature type="transmembrane region" description="Helical" evidence="6">
    <location>
        <begin position="171"/>
        <end position="188"/>
    </location>
</feature>
<feature type="transmembrane region" description="Helical" evidence="6">
    <location>
        <begin position="654"/>
        <end position="676"/>
    </location>
</feature>
<feature type="transmembrane region" description="Helical" evidence="6">
    <location>
        <begin position="737"/>
        <end position="757"/>
    </location>
</feature>
<dbReference type="AlphaFoldDB" id="A0AAU7V7A3"/>
<feature type="transmembrane region" description="Helical" evidence="6">
    <location>
        <begin position="33"/>
        <end position="52"/>
    </location>
</feature>
<feature type="transmembrane region" description="Helical" evidence="6">
    <location>
        <begin position="146"/>
        <end position="164"/>
    </location>
</feature>
<feature type="transmembrane region" description="Helical" evidence="6">
    <location>
        <begin position="546"/>
        <end position="565"/>
    </location>
</feature>
<feature type="transmembrane region" description="Helical" evidence="6">
    <location>
        <begin position="104"/>
        <end position="126"/>
    </location>
</feature>
<dbReference type="GO" id="GO:0005886">
    <property type="term" value="C:plasma membrane"/>
    <property type="evidence" value="ECO:0007669"/>
    <property type="project" value="UniProtKB-SubCell"/>
</dbReference>
<evidence type="ECO:0000256" key="5">
    <source>
        <dbReference type="ARBA" id="ARBA00023136"/>
    </source>
</evidence>
<comment type="subcellular location">
    <subcellularLocation>
        <location evidence="1">Cell membrane</location>
        <topology evidence="1">Multi-pass membrane protein</topology>
    </subcellularLocation>
</comment>
<dbReference type="RefSeq" id="WP_350258127.1">
    <property type="nucleotide sequence ID" value="NZ_CP138335.1"/>
</dbReference>
<dbReference type="InterPro" id="IPR022791">
    <property type="entry name" value="L-PG_synthase/AglD"/>
</dbReference>
<proteinExistence type="predicted"/>
<evidence type="ECO:0000256" key="6">
    <source>
        <dbReference type="SAM" id="Phobius"/>
    </source>
</evidence>
<evidence type="ECO:0000313" key="7">
    <source>
        <dbReference type="EMBL" id="XBW07927.1"/>
    </source>
</evidence>
<evidence type="ECO:0000256" key="1">
    <source>
        <dbReference type="ARBA" id="ARBA00004651"/>
    </source>
</evidence>
<dbReference type="PANTHER" id="PTHR39087">
    <property type="entry name" value="UPF0104 MEMBRANE PROTEIN MJ1595"/>
    <property type="match status" value="1"/>
</dbReference>
<organism evidence="7">
    <name type="scientific">Scrofimicrobium appendicitidis</name>
    <dbReference type="NCBI Taxonomy" id="3079930"/>
    <lineage>
        <taxon>Bacteria</taxon>
        <taxon>Bacillati</taxon>
        <taxon>Actinomycetota</taxon>
        <taxon>Actinomycetes</taxon>
        <taxon>Actinomycetales</taxon>
        <taxon>Actinomycetaceae</taxon>
        <taxon>Scrofimicrobium</taxon>
    </lineage>
</organism>
<sequence length="844" mass="91032">MDELLVRKRLPEPVVVADRLPVRQRRPEDLYEAGANLLGIALVLLLGVYAHSTTLGVTEDVRVAFGSVIRQLLLVPVSVIQGLFVILAPTAVIFALARRGRIRSILAVLVTGAVTAILGWLISMLIPHLPVPLVDSLLVNTPSGAVTSVDVVIMVLVAALTVAGDGSRVKSIRYSWYGIWFLLVVGVIRGTTTVAAVLVTVLLGRMIGCLARWILGFSDRRATPTDLVEALLTVGITPKTVIRADLDQELDSWRITESDRQPDFASGLVNPELEREHLAGLCRLKQAEPHRSSFADRHYQVVTADGRHLDLHVLDPSRAITGTIGDLWDNFRLRGLSRWISPTLKANAERAVLTTHVAVEAGAHTPPPVGIAEAGDSVVVVWEQLPPVSTLLALRHHEVPLGDEVLTQAWEQLLSAHSRGVSHRNLDVDSLVLDADQQLWILHWDQGEVATGELNRHIDRAQMLAHLALVAGPERALASARRYFSVSELLAISLVLQGAVLPPGVRGQLRRTKVLEELRSNLAELTEATPQVTTPLRLQRFSLRTVLMAILALAVLVAVVGGLNFNAIMNAAQDANAWWMLAAFLIGSTTWLAAAMPLVAFAPKKISLWQATLAQMGGSLANIVAPAGVGPAAFNLRFLNKQGVAMPLAVATVTLVQISQFLTSVVLLLGIVVITGTSLDIPIPTMTIVWVLAAILALVATLLAIPMIRNWIWAKVKPTWEQVYPQLLWIMGHPKELGFAMAGNLLGNLGFIGAFAASLAAFGYYLSPMTVTITFLVSTTLGSIIPSPGGIGPVEAALTGGLQVAGIPGAVAISAAVIYRLVTFYGRIPFGWLAMRYLQRRDLI</sequence>
<evidence type="ECO:0000256" key="2">
    <source>
        <dbReference type="ARBA" id="ARBA00022475"/>
    </source>
</evidence>
<gene>
    <name evidence="7" type="ORF">SAC06_09855</name>
</gene>
<protein>
    <submittedName>
        <fullName evidence="7">Lysylphosphatidylglycerol synthase transmembrane domain-containing protein</fullName>
    </submittedName>
</protein>
<feature type="transmembrane region" description="Helical" evidence="6">
    <location>
        <begin position="72"/>
        <end position="97"/>
    </location>
</feature>
<reference evidence="7" key="1">
    <citation type="submission" date="2023-11" db="EMBL/GenBank/DDBJ databases">
        <title>Scrofimicrobium hongkongense sp. nov., isolated from a patient with peritonitis.</title>
        <authorList>
            <person name="Lao H.Y."/>
            <person name="Wong A.Y.P."/>
            <person name="Ng T.L."/>
            <person name="Wong R.Y.L."/>
            <person name="Yau M.C.Y."/>
            <person name="Lam J.Y.W."/>
            <person name="Siu G.K.H."/>
        </authorList>
    </citation>
    <scope>NUCLEOTIDE SEQUENCE</scope>
    <source>
        <strain evidence="7">R131</strain>
    </source>
</reference>